<proteinExistence type="predicted"/>
<feature type="compositionally biased region" description="Polar residues" evidence="1">
    <location>
        <begin position="55"/>
        <end position="64"/>
    </location>
</feature>
<feature type="compositionally biased region" description="Low complexity" evidence="1">
    <location>
        <begin position="228"/>
        <end position="246"/>
    </location>
</feature>
<dbReference type="AlphaFoldDB" id="A0A8H5FJG7"/>
<dbReference type="Proteomes" id="UP000541558">
    <property type="component" value="Unassembled WGS sequence"/>
</dbReference>
<comment type="caution">
    <text evidence="2">The sequence shown here is derived from an EMBL/GenBank/DDBJ whole genome shotgun (WGS) entry which is preliminary data.</text>
</comment>
<organism evidence="2 3">
    <name type="scientific">Ephemerocybe angulata</name>
    <dbReference type="NCBI Taxonomy" id="980116"/>
    <lineage>
        <taxon>Eukaryota</taxon>
        <taxon>Fungi</taxon>
        <taxon>Dikarya</taxon>
        <taxon>Basidiomycota</taxon>
        <taxon>Agaricomycotina</taxon>
        <taxon>Agaricomycetes</taxon>
        <taxon>Agaricomycetidae</taxon>
        <taxon>Agaricales</taxon>
        <taxon>Agaricineae</taxon>
        <taxon>Psathyrellaceae</taxon>
        <taxon>Ephemerocybe</taxon>
    </lineage>
</organism>
<sequence>MLATRCNRPRWARFSIQKARGNAAESDTRRTSATIQSTLSNGFISAQERIGTLPPTAQQSTLDSPKTIRDKQDQQLRKQVDDDTSRQSPSTENWPDAHNQHNILRPNPRLTTNRCVKRDLATTDKGTHGNRRFTLGDYARRDSLRDEMGSGEAEVECGPNERGCSMPVQICGKASTTPGRPQHKVATHRCVERVARVLSTGLAIADKSSRQQLTRQSTSPERTDRTRTISTSITNSRRTTDTSATR</sequence>
<evidence type="ECO:0000313" key="3">
    <source>
        <dbReference type="Proteomes" id="UP000541558"/>
    </source>
</evidence>
<gene>
    <name evidence="2" type="ORF">D9611_009753</name>
</gene>
<accession>A0A8H5FJG7</accession>
<dbReference type="OrthoDB" id="10642703at2759"/>
<dbReference type="EMBL" id="JAACJK010000008">
    <property type="protein sequence ID" value="KAF5339460.1"/>
    <property type="molecule type" value="Genomic_DNA"/>
</dbReference>
<evidence type="ECO:0000313" key="2">
    <source>
        <dbReference type="EMBL" id="KAF5339460.1"/>
    </source>
</evidence>
<evidence type="ECO:0000256" key="1">
    <source>
        <dbReference type="SAM" id="MobiDB-lite"/>
    </source>
</evidence>
<feature type="compositionally biased region" description="Basic and acidic residues" evidence="1">
    <location>
        <begin position="66"/>
        <end position="85"/>
    </location>
</feature>
<name>A0A8H5FJG7_9AGAR</name>
<feature type="region of interest" description="Disordered" evidence="1">
    <location>
        <begin position="54"/>
        <end position="113"/>
    </location>
</feature>
<feature type="region of interest" description="Disordered" evidence="1">
    <location>
        <begin position="205"/>
        <end position="246"/>
    </location>
</feature>
<protein>
    <submittedName>
        <fullName evidence="2">Uncharacterized protein</fullName>
    </submittedName>
</protein>
<reference evidence="2 3" key="1">
    <citation type="journal article" date="2020" name="ISME J.">
        <title>Uncovering the hidden diversity of litter-decomposition mechanisms in mushroom-forming fungi.</title>
        <authorList>
            <person name="Floudas D."/>
            <person name="Bentzer J."/>
            <person name="Ahren D."/>
            <person name="Johansson T."/>
            <person name="Persson P."/>
            <person name="Tunlid A."/>
        </authorList>
    </citation>
    <scope>NUCLEOTIDE SEQUENCE [LARGE SCALE GENOMIC DNA]</scope>
    <source>
        <strain evidence="2 3">CBS 175.51</strain>
    </source>
</reference>
<feature type="compositionally biased region" description="Low complexity" evidence="1">
    <location>
        <begin position="210"/>
        <end position="219"/>
    </location>
</feature>
<keyword evidence="3" id="KW-1185">Reference proteome</keyword>